<organism evidence="3 4">
    <name type="scientific">Nocardiopsis endophytica</name>
    <dbReference type="NCBI Taxonomy" id="3018445"/>
    <lineage>
        <taxon>Bacteria</taxon>
        <taxon>Bacillati</taxon>
        <taxon>Actinomycetota</taxon>
        <taxon>Actinomycetes</taxon>
        <taxon>Streptosporangiales</taxon>
        <taxon>Nocardiopsidaceae</taxon>
        <taxon>Nocardiopsis</taxon>
    </lineage>
</organism>
<evidence type="ECO:0000313" key="4">
    <source>
        <dbReference type="Proteomes" id="UP001527866"/>
    </source>
</evidence>
<feature type="signal peptide" evidence="2">
    <location>
        <begin position="1"/>
        <end position="26"/>
    </location>
</feature>
<feature type="chain" id="PRO_5045879295" evidence="2">
    <location>
        <begin position="27"/>
        <end position="494"/>
    </location>
</feature>
<gene>
    <name evidence="3" type="ORF">O4J56_17430</name>
</gene>
<sequence>MKLIVQNRFALLGLVALALAALLGVAAVTRPDGAPSASGSGERVRVESALRVCPSPPDGTETEAGAYVPFDGDEEGDLVLEPNEEDPHVPLAEGGLPGQLLAEDVSDSEGASVLHASGAFAAGLDAAVTARAEDGDAEDDGAPGLAAVGCAEPGWSTWFAAPSGDGVDELRLRLANPDDSAAVATVEVYASDGPVSDSSVRGVRVEPHAEEVVELGEFTEASSGDAAAVHVRTSSGRVAPSLLVERSGPGTEWAPVTGRPARSQTVPGVPGGGGSRTLLLAAPGDDPAEVRVRLVTPDGEVEVEALEAVDVPPASTTAVDLENPLNESPGTVVVESDRPVVAGVASEREGGDDTAVTGAVPALSAASGGAGSVPVVRDGASVDLAVTALEEDAVVIATPVSPDGTTGDPVQIEAGAGTVAEEEITGPDGAYALALELGDRSGPAHIAAVLTDGDGKDRRTAVLPVRPSPSEVRLPAVTGGLTAISGGGGEGERR</sequence>
<dbReference type="Proteomes" id="UP001527866">
    <property type="component" value="Unassembled WGS sequence"/>
</dbReference>
<evidence type="ECO:0000256" key="2">
    <source>
        <dbReference type="SAM" id="SignalP"/>
    </source>
</evidence>
<accession>A0ABT4U652</accession>
<feature type="region of interest" description="Disordered" evidence="1">
    <location>
        <begin position="246"/>
        <end position="271"/>
    </location>
</feature>
<name>A0ABT4U652_9ACTN</name>
<reference evidence="3 4" key="1">
    <citation type="submission" date="2023-01" db="EMBL/GenBank/DDBJ databases">
        <title>Draft genome sequence of Nocardiopsis sp. RSe5-2 isolated from halophytes.</title>
        <authorList>
            <person name="Duangmal K."/>
            <person name="Chantavorakit T."/>
        </authorList>
    </citation>
    <scope>NUCLEOTIDE SEQUENCE [LARGE SCALE GENOMIC DNA]</scope>
    <source>
        <strain evidence="3 4">RSe5-2</strain>
    </source>
</reference>
<keyword evidence="4" id="KW-1185">Reference proteome</keyword>
<comment type="caution">
    <text evidence="3">The sequence shown here is derived from an EMBL/GenBank/DDBJ whole genome shotgun (WGS) entry which is preliminary data.</text>
</comment>
<evidence type="ECO:0000256" key="1">
    <source>
        <dbReference type="SAM" id="MobiDB-lite"/>
    </source>
</evidence>
<dbReference type="Pfam" id="PF18986">
    <property type="entry name" value="DUF5719"/>
    <property type="match status" value="1"/>
</dbReference>
<dbReference type="EMBL" id="JAQFWQ010000050">
    <property type="protein sequence ID" value="MDA2812428.1"/>
    <property type="molecule type" value="Genomic_DNA"/>
</dbReference>
<dbReference type="RefSeq" id="WP_270686991.1">
    <property type="nucleotide sequence ID" value="NZ_JAQFWQ010000050.1"/>
</dbReference>
<proteinExistence type="predicted"/>
<protein>
    <submittedName>
        <fullName evidence="3">DUF5719 family protein</fullName>
    </submittedName>
</protein>
<dbReference type="InterPro" id="IPR043777">
    <property type="entry name" value="DUF5719"/>
</dbReference>
<evidence type="ECO:0000313" key="3">
    <source>
        <dbReference type="EMBL" id="MDA2812428.1"/>
    </source>
</evidence>
<keyword evidence="2" id="KW-0732">Signal</keyword>